<reference evidence="2" key="2">
    <citation type="submission" date="2020-09" db="EMBL/GenBank/DDBJ databases">
        <authorList>
            <person name="Sun Q."/>
            <person name="Ohkuma M."/>
        </authorList>
    </citation>
    <scope>NUCLEOTIDE SEQUENCE</scope>
    <source>
        <strain evidence="2">JCM 3313</strain>
    </source>
</reference>
<dbReference type="PANTHER" id="PTHR43162:SF1">
    <property type="entry name" value="PRESTALK A DIFFERENTIATION PROTEIN A"/>
    <property type="match status" value="1"/>
</dbReference>
<protein>
    <submittedName>
        <fullName evidence="2">Nucleotide-diphosphate-sugar epimerase</fullName>
    </submittedName>
</protein>
<keyword evidence="3" id="KW-1185">Reference proteome</keyword>
<proteinExistence type="predicted"/>
<dbReference type="Pfam" id="PF13460">
    <property type="entry name" value="NAD_binding_10"/>
    <property type="match status" value="1"/>
</dbReference>
<organism evidence="2 3">
    <name type="scientific">Saccharothrix coeruleofusca</name>
    <dbReference type="NCBI Taxonomy" id="33919"/>
    <lineage>
        <taxon>Bacteria</taxon>
        <taxon>Bacillati</taxon>
        <taxon>Actinomycetota</taxon>
        <taxon>Actinomycetes</taxon>
        <taxon>Pseudonocardiales</taxon>
        <taxon>Pseudonocardiaceae</taxon>
        <taxon>Saccharothrix</taxon>
    </lineage>
</organism>
<accession>A0A918EGQ3</accession>
<dbReference type="Gene3D" id="3.40.50.720">
    <property type="entry name" value="NAD(P)-binding Rossmann-like Domain"/>
    <property type="match status" value="1"/>
</dbReference>
<reference evidence="2" key="1">
    <citation type="journal article" date="2014" name="Int. J. Syst. Evol. Microbiol.">
        <title>Complete genome sequence of Corynebacterium casei LMG S-19264T (=DSM 44701T), isolated from a smear-ripened cheese.</title>
        <authorList>
            <consortium name="US DOE Joint Genome Institute (JGI-PGF)"/>
            <person name="Walter F."/>
            <person name="Albersmeier A."/>
            <person name="Kalinowski J."/>
            <person name="Ruckert C."/>
        </authorList>
    </citation>
    <scope>NUCLEOTIDE SEQUENCE</scope>
    <source>
        <strain evidence="2">JCM 3313</strain>
    </source>
</reference>
<dbReference type="RefSeq" id="WP_189225698.1">
    <property type="nucleotide sequence ID" value="NZ_BMRG01000011.1"/>
</dbReference>
<dbReference type="SUPFAM" id="SSF51735">
    <property type="entry name" value="NAD(P)-binding Rossmann-fold domains"/>
    <property type="match status" value="1"/>
</dbReference>
<evidence type="ECO:0000259" key="1">
    <source>
        <dbReference type="Pfam" id="PF13460"/>
    </source>
</evidence>
<dbReference type="InterPro" id="IPR036291">
    <property type="entry name" value="NAD(P)-bd_dom_sf"/>
</dbReference>
<evidence type="ECO:0000313" key="3">
    <source>
        <dbReference type="Proteomes" id="UP000639606"/>
    </source>
</evidence>
<feature type="domain" description="NAD(P)-binding" evidence="1">
    <location>
        <begin position="6"/>
        <end position="174"/>
    </location>
</feature>
<dbReference type="InterPro" id="IPR051604">
    <property type="entry name" value="Ergot_Alk_Oxidoreductase"/>
</dbReference>
<evidence type="ECO:0000313" key="2">
    <source>
        <dbReference type="EMBL" id="GGP70574.1"/>
    </source>
</evidence>
<comment type="caution">
    <text evidence="2">The sequence shown here is derived from an EMBL/GenBank/DDBJ whole genome shotgun (WGS) entry which is preliminary data.</text>
</comment>
<dbReference type="InterPro" id="IPR016040">
    <property type="entry name" value="NAD(P)-bd_dom"/>
</dbReference>
<dbReference type="EMBL" id="BMRG01000011">
    <property type="protein sequence ID" value="GGP70574.1"/>
    <property type="molecule type" value="Genomic_DNA"/>
</dbReference>
<dbReference type="AlphaFoldDB" id="A0A918EGQ3"/>
<gene>
    <name evidence="2" type="ORF">GCM10010185_49580</name>
</gene>
<sequence>MILVTGATGTVGRCVVEQLAALGEPVRALTRNPSRATFPTGVEVVGGDLTKPAELPLDDVTAVFLLAALDSEAVAEHAAALAERVPRVVFLSSSAVAVRRPGSYETHEAVEKAIEQSGAEWTHLRPGEFMANKLVWASSIKSANVVRAAYPDAIGVPIHEADIAEVAVLALRSPDHAGQAYFLTGPEALTHREQAAAIGRGLGREIGFETLTYGQARAALIRDAGLPWDIAEYLMGYQSEHAQEPPSVSPVFERVTGHQGRTLAQWAADHAAELS</sequence>
<dbReference type="Gene3D" id="3.90.25.10">
    <property type="entry name" value="UDP-galactose 4-epimerase, domain 1"/>
    <property type="match status" value="1"/>
</dbReference>
<name>A0A918EGQ3_9PSEU</name>
<dbReference type="Proteomes" id="UP000639606">
    <property type="component" value="Unassembled WGS sequence"/>
</dbReference>
<dbReference type="PANTHER" id="PTHR43162">
    <property type="match status" value="1"/>
</dbReference>